<feature type="region of interest" description="Disordered" evidence="1">
    <location>
        <begin position="70"/>
        <end position="136"/>
    </location>
</feature>
<feature type="compositionally biased region" description="Basic residues" evidence="1">
    <location>
        <begin position="95"/>
        <end position="105"/>
    </location>
</feature>
<evidence type="ECO:0000313" key="3">
    <source>
        <dbReference type="EMBL" id="KIW72048.1"/>
    </source>
</evidence>
<keyword evidence="4" id="KW-1185">Reference proteome</keyword>
<evidence type="ECO:0000259" key="2">
    <source>
        <dbReference type="Pfam" id="PF22980"/>
    </source>
</evidence>
<organism evidence="3 4">
    <name type="scientific">Phialophora macrospora</name>
    <dbReference type="NCBI Taxonomy" id="1851006"/>
    <lineage>
        <taxon>Eukaryota</taxon>
        <taxon>Fungi</taxon>
        <taxon>Dikarya</taxon>
        <taxon>Ascomycota</taxon>
        <taxon>Pezizomycotina</taxon>
        <taxon>Eurotiomycetes</taxon>
        <taxon>Chaetothyriomycetidae</taxon>
        <taxon>Chaetothyriales</taxon>
        <taxon>Herpotrichiellaceae</taxon>
        <taxon>Phialophora</taxon>
    </lineage>
</organism>
<dbReference type="EMBL" id="KN846956">
    <property type="protein sequence ID" value="KIW72048.1"/>
    <property type="molecule type" value="Genomic_DNA"/>
</dbReference>
<reference evidence="3 4" key="1">
    <citation type="submission" date="2015-01" db="EMBL/GenBank/DDBJ databases">
        <title>The Genome Sequence of Capronia semiimmersa CBS27337.</title>
        <authorList>
            <consortium name="The Broad Institute Genomics Platform"/>
            <person name="Cuomo C."/>
            <person name="de Hoog S."/>
            <person name="Gorbushina A."/>
            <person name="Stielow B."/>
            <person name="Teixiera M."/>
            <person name="Abouelleil A."/>
            <person name="Chapman S.B."/>
            <person name="Priest M."/>
            <person name="Young S.K."/>
            <person name="Wortman J."/>
            <person name="Nusbaum C."/>
            <person name="Birren B."/>
        </authorList>
    </citation>
    <scope>NUCLEOTIDE SEQUENCE [LARGE SCALE GENOMIC DNA]</scope>
    <source>
        <strain evidence="3 4">CBS 27337</strain>
    </source>
</reference>
<name>A0A0D2FUI9_9EURO</name>
<evidence type="ECO:0000256" key="1">
    <source>
        <dbReference type="SAM" id="MobiDB-lite"/>
    </source>
</evidence>
<dbReference type="Pfam" id="PF22980">
    <property type="entry name" value="Myb_DNA-bind_8"/>
    <property type="match status" value="1"/>
</dbReference>
<dbReference type="InterPro" id="IPR054505">
    <property type="entry name" value="Myb_DNA-bind_8"/>
</dbReference>
<protein>
    <recommendedName>
        <fullName evidence="2">Myb-like DNA-binding domain-containing protein</fullName>
    </recommendedName>
</protein>
<feature type="domain" description="Myb-like DNA-binding" evidence="2">
    <location>
        <begin position="12"/>
        <end position="57"/>
    </location>
</feature>
<feature type="compositionally biased region" description="Low complexity" evidence="1">
    <location>
        <begin position="84"/>
        <end position="94"/>
    </location>
</feature>
<dbReference type="AlphaFoldDB" id="A0A0D2FUI9"/>
<proteinExistence type="predicted"/>
<gene>
    <name evidence="3" type="ORF">PV04_00271</name>
</gene>
<evidence type="ECO:0000313" key="4">
    <source>
        <dbReference type="Proteomes" id="UP000054266"/>
    </source>
</evidence>
<dbReference type="Proteomes" id="UP000054266">
    <property type="component" value="Unassembled WGS sequence"/>
</dbReference>
<sequence>MVTANPEEKVAEKIAFVMRVLKHTETSKPDWKAIAAEEGISRPGNAQQKFRRMVQDLGYDFVNDRIVDLGDGNVAAGGATADSKTNTSTTTTPTKKGKSPAKKGKATIGEERPSKKSKTSVPAPGSGGDGGEDQEI</sequence>
<accession>A0A0D2FUI9</accession>
<dbReference type="HOGENOM" id="CLU_149456_0_0_1"/>